<dbReference type="SMART" id="SM00530">
    <property type="entry name" value="HTH_XRE"/>
    <property type="match status" value="1"/>
</dbReference>
<dbReference type="CDD" id="cd00093">
    <property type="entry name" value="HTH_XRE"/>
    <property type="match status" value="1"/>
</dbReference>
<dbReference type="SUPFAM" id="SSF88659">
    <property type="entry name" value="Sigma3 and sigma4 domains of RNA polymerase sigma factors"/>
    <property type="match status" value="1"/>
</dbReference>
<dbReference type="SUPFAM" id="SSF47413">
    <property type="entry name" value="lambda repressor-like DNA-binding domains"/>
    <property type="match status" value="1"/>
</dbReference>
<proteinExistence type="predicted"/>
<dbReference type="PANTHER" id="PTHR36511:SF3">
    <property type="entry name" value="ANTITOXIN HIGA-2"/>
    <property type="match status" value="1"/>
</dbReference>
<reference evidence="6 7" key="1">
    <citation type="submission" date="2020-08" db="EMBL/GenBank/DDBJ databases">
        <title>A novel species.</title>
        <authorList>
            <person name="Gao J."/>
        </authorList>
    </citation>
    <scope>NUCLEOTIDE SEQUENCE [LARGE SCALE GENOMIC DNA]</scope>
    <source>
        <strain evidence="6 7">CRPJ-33</strain>
    </source>
</reference>
<feature type="compositionally biased region" description="Low complexity" evidence="4">
    <location>
        <begin position="149"/>
        <end position="180"/>
    </location>
</feature>
<name>A0A7H0HWC1_9ACTN</name>
<evidence type="ECO:0000313" key="6">
    <source>
        <dbReference type="EMBL" id="QNP64837.1"/>
    </source>
</evidence>
<dbReference type="KEGG" id="sgj:IAG43_19235"/>
<dbReference type="GO" id="GO:0003677">
    <property type="term" value="F:DNA binding"/>
    <property type="evidence" value="ECO:0007669"/>
    <property type="project" value="UniProtKB-KW"/>
</dbReference>
<dbReference type="InterPro" id="IPR052359">
    <property type="entry name" value="HTH-type_reg/antitoxin"/>
</dbReference>
<dbReference type="InterPro" id="IPR013324">
    <property type="entry name" value="RNA_pol_sigma_r3/r4-like"/>
</dbReference>
<dbReference type="PROSITE" id="PS50943">
    <property type="entry name" value="HTH_CROC1"/>
    <property type="match status" value="1"/>
</dbReference>
<evidence type="ECO:0000256" key="4">
    <source>
        <dbReference type="SAM" id="MobiDB-lite"/>
    </source>
</evidence>
<keyword evidence="7" id="KW-1185">Reference proteome</keyword>
<dbReference type="AlphaFoldDB" id="A0A7H0HWC1"/>
<evidence type="ECO:0000256" key="3">
    <source>
        <dbReference type="ARBA" id="ARBA00023163"/>
    </source>
</evidence>
<dbReference type="InterPro" id="IPR010982">
    <property type="entry name" value="Lambda_DNA-bd_dom_sf"/>
</dbReference>
<dbReference type="Gene3D" id="1.10.10.10">
    <property type="entry name" value="Winged helix-like DNA-binding domain superfamily/Winged helix DNA-binding domain"/>
    <property type="match status" value="1"/>
</dbReference>
<sequence length="453" mass="47206">MTQSTASSAPGSPLPPPKERRRLREARSLTEAQLAAVVGVTKATLRSWETGRTSPRGRKREAYAKVLAAYEAELAGTPGTPGRADRPEQTASAEPTARPEPAAPAEPPEVPTAAGSDGASGVAAKAAPPLPAAPGGDATSPGPAAHPVTNTGAETDTGAETATATATATAAPREAHAPGADLTGGAPLTPEEAFDLLYTRAAAGLVRQTFVLTGRRRLAHRSVEHAFRLAWQRWPEVATDRDPTGWVRAAAYEYAMSPWHRLRPAHRHPDEPPADAARSELLTALHTLPPACLRTLLLYDGLGLDLPETAAETEASTPAAAARVLHAREAVAGRVPRLAAEAALQDELRALATGGPDPAPPPAREVRTGCERSAEVWTRVVVVATALIAAATVIALLTSPGHYEPPMPPTRQVEGVPAPHSGPERLTAEDRKLRDRLAAEPAAGPERLLPGLG</sequence>
<evidence type="ECO:0000259" key="5">
    <source>
        <dbReference type="PROSITE" id="PS50943"/>
    </source>
</evidence>
<feature type="domain" description="HTH cro/C1-type" evidence="5">
    <location>
        <begin position="21"/>
        <end position="74"/>
    </location>
</feature>
<evidence type="ECO:0000256" key="2">
    <source>
        <dbReference type="ARBA" id="ARBA00023125"/>
    </source>
</evidence>
<accession>A0A7H0HWC1</accession>
<dbReference type="InterPro" id="IPR001387">
    <property type="entry name" value="Cro/C1-type_HTH"/>
</dbReference>
<feature type="compositionally biased region" description="Basic and acidic residues" evidence="4">
    <location>
        <begin position="422"/>
        <end position="438"/>
    </location>
</feature>
<feature type="region of interest" description="Disordered" evidence="4">
    <location>
        <begin position="405"/>
        <end position="453"/>
    </location>
</feature>
<dbReference type="Pfam" id="PF01381">
    <property type="entry name" value="HTH_3"/>
    <property type="match status" value="1"/>
</dbReference>
<dbReference type="Gene3D" id="1.10.260.40">
    <property type="entry name" value="lambda repressor-like DNA-binding domains"/>
    <property type="match status" value="1"/>
</dbReference>
<keyword evidence="2" id="KW-0238">DNA-binding</keyword>
<dbReference type="RefSeq" id="WP_187741937.1">
    <property type="nucleotide sequence ID" value="NZ_CP060825.1"/>
</dbReference>
<keyword evidence="3" id="KW-0804">Transcription</keyword>
<gene>
    <name evidence="6" type="ORF">IAG43_19235</name>
</gene>
<feature type="compositionally biased region" description="Low complexity" evidence="4">
    <location>
        <begin position="111"/>
        <end position="127"/>
    </location>
</feature>
<dbReference type="EMBL" id="CP060825">
    <property type="protein sequence ID" value="QNP64837.1"/>
    <property type="molecule type" value="Genomic_DNA"/>
</dbReference>
<evidence type="ECO:0000256" key="1">
    <source>
        <dbReference type="ARBA" id="ARBA00023015"/>
    </source>
</evidence>
<feature type="compositionally biased region" description="Low complexity" evidence="4">
    <location>
        <begin position="90"/>
        <end position="100"/>
    </location>
</feature>
<feature type="compositionally biased region" description="Low complexity" evidence="4">
    <location>
        <begin position="1"/>
        <end position="11"/>
    </location>
</feature>
<feature type="region of interest" description="Disordered" evidence="4">
    <location>
        <begin position="74"/>
        <end position="186"/>
    </location>
</feature>
<keyword evidence="1" id="KW-0805">Transcription regulation</keyword>
<dbReference type="Proteomes" id="UP000516230">
    <property type="component" value="Chromosome"/>
</dbReference>
<evidence type="ECO:0000313" key="7">
    <source>
        <dbReference type="Proteomes" id="UP000516230"/>
    </source>
</evidence>
<feature type="region of interest" description="Disordered" evidence="4">
    <location>
        <begin position="1"/>
        <end position="28"/>
    </location>
</feature>
<dbReference type="PANTHER" id="PTHR36511">
    <property type="entry name" value="MERR FAMILY BACTERIAL REGULATORY PROTEIN"/>
    <property type="match status" value="1"/>
</dbReference>
<protein>
    <submittedName>
        <fullName evidence="6">Helix-turn-helix domain-containing protein</fullName>
    </submittedName>
</protein>
<feature type="compositionally biased region" description="Pro residues" evidence="4">
    <location>
        <begin position="101"/>
        <end position="110"/>
    </location>
</feature>
<dbReference type="InterPro" id="IPR036388">
    <property type="entry name" value="WH-like_DNA-bd_sf"/>
</dbReference>
<organism evidence="6 7">
    <name type="scientific">Streptomyces genisteinicus</name>
    <dbReference type="NCBI Taxonomy" id="2768068"/>
    <lineage>
        <taxon>Bacteria</taxon>
        <taxon>Bacillati</taxon>
        <taxon>Actinomycetota</taxon>
        <taxon>Actinomycetes</taxon>
        <taxon>Kitasatosporales</taxon>
        <taxon>Streptomycetaceae</taxon>
        <taxon>Streptomyces</taxon>
    </lineage>
</organism>